<feature type="compositionally biased region" description="Polar residues" evidence="1">
    <location>
        <begin position="43"/>
        <end position="52"/>
    </location>
</feature>
<feature type="compositionally biased region" description="Low complexity" evidence="1">
    <location>
        <begin position="54"/>
        <end position="72"/>
    </location>
</feature>
<keyword evidence="2" id="KW-0472">Membrane</keyword>
<keyword evidence="2" id="KW-1133">Transmembrane helix</keyword>
<proteinExistence type="predicted"/>
<name>A0A1A8Z7U3_PLAOA</name>
<evidence type="ECO:0000313" key="4">
    <source>
        <dbReference type="EMBL" id="SBT40012.1"/>
    </source>
</evidence>
<reference evidence="4" key="1">
    <citation type="submission" date="2016-05" db="EMBL/GenBank/DDBJ databases">
        <authorList>
            <person name="Lavstsen T."/>
            <person name="Jespersen J.S."/>
        </authorList>
    </citation>
    <scope>NUCLEOTIDE SEQUENCE [LARGE SCALE GENOMIC DNA]</scope>
</reference>
<organism evidence="4 5">
    <name type="scientific">Plasmodium ovale wallikeri</name>
    <dbReference type="NCBI Taxonomy" id="864142"/>
    <lineage>
        <taxon>Eukaryota</taxon>
        <taxon>Sar</taxon>
        <taxon>Alveolata</taxon>
        <taxon>Apicomplexa</taxon>
        <taxon>Aconoidasida</taxon>
        <taxon>Haemosporida</taxon>
        <taxon>Plasmodiidae</taxon>
        <taxon>Plasmodium</taxon>
        <taxon>Plasmodium (Plasmodium)</taxon>
    </lineage>
</organism>
<evidence type="ECO:0000256" key="1">
    <source>
        <dbReference type="SAM" id="MobiDB-lite"/>
    </source>
</evidence>
<dbReference type="AlphaFoldDB" id="A0A1A8Z7U3"/>
<dbReference type="Proteomes" id="UP000078555">
    <property type="component" value="Unassembled WGS sequence"/>
</dbReference>
<feature type="transmembrane region" description="Helical" evidence="2">
    <location>
        <begin position="148"/>
        <end position="170"/>
    </location>
</feature>
<evidence type="ECO:0000313" key="6">
    <source>
        <dbReference type="Proteomes" id="UP000078555"/>
    </source>
</evidence>
<evidence type="ECO:0000256" key="2">
    <source>
        <dbReference type="SAM" id="Phobius"/>
    </source>
</evidence>
<keyword evidence="2" id="KW-0812">Transmembrane</keyword>
<evidence type="ECO:0000313" key="5">
    <source>
        <dbReference type="Proteomes" id="UP000078550"/>
    </source>
</evidence>
<dbReference type="InterPro" id="IPR008780">
    <property type="entry name" value="Plasmodium_Vir"/>
</dbReference>
<sequence>MAGEQLHFGQGQSSEEDTPRGGMQLDGLQLHPVQEQNAKLPDNAQSNPSGTGEASPEGSSQESKSQGQASAEGETPTVITHPNGDNGSHHQNSASHRNGEDHSTETTTLYTENGSSTDANSEQRDATQSYADIFSLDFVLGGITLKTYIIIILVILAIILFFIFLIKFTSLGKYFSKKKRNSERRRIQEELDKIMYSHSTFEEKNIYLSYNPPEYSQYDADYV</sequence>
<dbReference type="Pfam" id="PF05795">
    <property type="entry name" value="Plasmodium_Vir"/>
    <property type="match status" value="1"/>
</dbReference>
<feature type="compositionally biased region" description="Polar residues" evidence="1">
    <location>
        <begin position="105"/>
        <end position="123"/>
    </location>
</feature>
<evidence type="ECO:0000313" key="3">
    <source>
        <dbReference type="EMBL" id="SBT39519.1"/>
    </source>
</evidence>
<keyword evidence="6" id="KW-1185">Reference proteome</keyword>
<dbReference type="Proteomes" id="UP000078550">
    <property type="component" value="Unassembled WGS sequence"/>
</dbReference>
<feature type="region of interest" description="Disordered" evidence="1">
    <location>
        <begin position="1"/>
        <end position="123"/>
    </location>
</feature>
<accession>A0A1A8Z7U3</accession>
<dbReference type="EMBL" id="FLRD01000111">
    <property type="protein sequence ID" value="SBT39519.1"/>
    <property type="molecule type" value="Genomic_DNA"/>
</dbReference>
<reference evidence="5 6" key="2">
    <citation type="submission" date="2016-05" db="EMBL/GenBank/DDBJ databases">
        <authorList>
            <person name="Naeem Raeece"/>
        </authorList>
    </citation>
    <scope>NUCLEOTIDE SEQUENCE [LARGE SCALE GENOMIC DNA]</scope>
</reference>
<dbReference type="EMBL" id="FLRE01000150">
    <property type="protein sequence ID" value="SBT40012.1"/>
    <property type="molecule type" value="Genomic_DNA"/>
</dbReference>
<gene>
    <name evidence="3" type="ORF">POVWA1_040170</name>
    <name evidence="4" type="ORF">POVWA2_038940</name>
</gene>
<feature type="compositionally biased region" description="Polar residues" evidence="1">
    <location>
        <begin position="77"/>
        <end position="96"/>
    </location>
</feature>
<protein>
    <submittedName>
        <fullName evidence="4">PIR Superfamily Protein</fullName>
    </submittedName>
</protein>